<keyword evidence="3" id="KW-1185">Reference proteome</keyword>
<reference evidence="2" key="2">
    <citation type="submission" date="2005-06" db="EMBL/GenBank/DDBJ databases">
        <title>Sequencing of the draft genome and assembly of Crocosphaera watsonii WH 8501.</title>
        <authorList>
            <consortium name="US DOE Joint Genome Institute (JGI-PGF)"/>
            <person name="Copeland A."/>
            <person name="Lucas S."/>
            <person name="Lapidus A."/>
            <person name="Barry K."/>
            <person name="Detter C."/>
            <person name="Glavina T."/>
            <person name="Hammon N."/>
            <person name="Israni S."/>
            <person name="Pitluck S."/>
            <person name="Richardson P."/>
        </authorList>
    </citation>
    <scope>NUCLEOTIDE SEQUENCE [LARGE SCALE GENOMIC DNA]</scope>
    <source>
        <strain evidence="2">WH 8501</strain>
    </source>
</reference>
<reference evidence="2" key="1">
    <citation type="submission" date="2004-02" db="EMBL/GenBank/DDBJ databases">
        <authorList>
            <consortium name="DOE Joint Genome Institute"/>
        </authorList>
    </citation>
    <scope>NUCLEOTIDE SEQUENCE [LARGE SCALE GENOMIC DNA]</scope>
    <source>
        <strain evidence="2">WH 8501</strain>
    </source>
</reference>
<evidence type="ECO:0000313" key="2">
    <source>
        <dbReference type="EMBL" id="EAM50052.1"/>
    </source>
</evidence>
<evidence type="ECO:0000313" key="3">
    <source>
        <dbReference type="Proteomes" id="UP000003922"/>
    </source>
</evidence>
<protein>
    <submittedName>
        <fullName evidence="2">Uncharacterized protein</fullName>
    </submittedName>
</protein>
<sequence length="211" mass="24314">MIRYEKILIYLSIPFVLTAAYFYSVITGNQEPGLTATKDGITFTCDQDKYKGEIVPATVVNKPKSKTQTTIISWKPDNYYFGKKWSPEERCKEVAKRFQRIYNRDGLKYVVAEVDTWVTDRDVNVVCAVKNENAACNEDDLLFTLEGKDNPNEVLRDLINRRQLPSKEPVLVRGEKQPETFAEGKRVYYDMSEIIIDEEPECDSMSQKADI</sequence>
<gene>
    <name evidence="2" type="ORF">CwatDRAFT_3296</name>
</gene>
<organism evidence="2 3">
    <name type="scientific">Crocosphaera watsonii WH 8501</name>
    <dbReference type="NCBI Taxonomy" id="165597"/>
    <lineage>
        <taxon>Bacteria</taxon>
        <taxon>Bacillati</taxon>
        <taxon>Cyanobacteriota</taxon>
        <taxon>Cyanophyceae</taxon>
        <taxon>Oscillatoriophycideae</taxon>
        <taxon>Chroococcales</taxon>
        <taxon>Aphanothecaceae</taxon>
        <taxon>Crocosphaera</taxon>
    </lineage>
</organism>
<proteinExistence type="predicted"/>
<feature type="transmembrane region" description="Helical" evidence="1">
    <location>
        <begin position="7"/>
        <end position="26"/>
    </location>
</feature>
<comment type="caution">
    <text evidence="2">The sequence shown here is derived from an EMBL/GenBank/DDBJ whole genome shotgun (WGS) entry which is preliminary data.</text>
</comment>
<dbReference type="OrthoDB" id="490444at2"/>
<dbReference type="Proteomes" id="UP000003922">
    <property type="component" value="Unassembled WGS sequence"/>
</dbReference>
<keyword evidence="1" id="KW-1133">Transmembrane helix</keyword>
<keyword evidence="1" id="KW-0472">Membrane</keyword>
<dbReference type="EMBL" id="AADV02000041">
    <property type="protein sequence ID" value="EAM50052.1"/>
    <property type="molecule type" value="Genomic_DNA"/>
</dbReference>
<dbReference type="InterPro" id="IPR025478">
    <property type="entry name" value="COP23"/>
</dbReference>
<name>Q4C1M2_CROWT</name>
<accession>Q4C1M2</accession>
<dbReference type="RefSeq" id="WP_007306269.1">
    <property type="nucleotide sequence ID" value="NZ_AADV02000041.1"/>
</dbReference>
<reference evidence="2" key="3">
    <citation type="submission" date="2016-12" db="EMBL/GenBank/DDBJ databases">
        <title>Annotation of the draft genome assembly of Crocosphaera watsonii WH 8501.</title>
        <authorList>
            <consortium name="US DOE Joint Genome Institute (JGI-ORNL)"/>
            <person name="Larimer F."/>
            <person name="Land M."/>
        </authorList>
    </citation>
    <scope>NUCLEOTIDE SEQUENCE</scope>
    <source>
        <strain evidence="2">WH 8501</strain>
    </source>
</reference>
<evidence type="ECO:0000256" key="1">
    <source>
        <dbReference type="SAM" id="Phobius"/>
    </source>
</evidence>
<keyword evidence="1" id="KW-0812">Transmembrane</keyword>
<dbReference type="Pfam" id="PF14218">
    <property type="entry name" value="COP23"/>
    <property type="match status" value="1"/>
</dbReference>
<dbReference type="KEGG" id="cwa:CwatDRAFT_3296"/>
<dbReference type="AlphaFoldDB" id="Q4C1M2"/>